<accession>A0A0B6XX70</accession>
<proteinExistence type="predicted"/>
<sequence>MKHTAAIMLDKMPYLVLMSQLWWAGIEGSNQGIVTLGVCINPFSVVIFNWSSPSVRLVKVTSDIIGHNTRKYWLMLLKTSSSTCTTLDRNYSSQQICKEYDHIVSSSKGSSNH</sequence>
<dbReference type="AlphaFoldDB" id="A0A0B6XX70"/>
<reference evidence="1" key="1">
    <citation type="submission" date="2014-12" db="EMBL/GenBank/DDBJ databases">
        <title>Insight into the proteome of Arion vulgaris.</title>
        <authorList>
            <person name="Aradska J."/>
            <person name="Bulat T."/>
            <person name="Smidak R."/>
            <person name="Sarate P."/>
            <person name="Gangsoo J."/>
            <person name="Sialana F."/>
            <person name="Bilban M."/>
            <person name="Lubec G."/>
        </authorList>
    </citation>
    <scope>NUCLEOTIDE SEQUENCE</scope>
    <source>
        <tissue evidence="1">Skin</tissue>
    </source>
</reference>
<name>A0A0B6XX70_9EUPU</name>
<evidence type="ECO:0000313" key="1">
    <source>
        <dbReference type="EMBL" id="CEK48662.1"/>
    </source>
</evidence>
<gene>
    <name evidence="1" type="primary">ORF4787</name>
</gene>
<dbReference type="EMBL" id="HACG01001797">
    <property type="protein sequence ID" value="CEK48662.1"/>
    <property type="molecule type" value="Transcribed_RNA"/>
</dbReference>
<protein>
    <submittedName>
        <fullName evidence="1">Uncharacterized protein</fullName>
    </submittedName>
</protein>
<organism evidence="1">
    <name type="scientific">Arion vulgaris</name>
    <dbReference type="NCBI Taxonomy" id="1028688"/>
    <lineage>
        <taxon>Eukaryota</taxon>
        <taxon>Metazoa</taxon>
        <taxon>Spiralia</taxon>
        <taxon>Lophotrochozoa</taxon>
        <taxon>Mollusca</taxon>
        <taxon>Gastropoda</taxon>
        <taxon>Heterobranchia</taxon>
        <taxon>Euthyneura</taxon>
        <taxon>Panpulmonata</taxon>
        <taxon>Eupulmonata</taxon>
        <taxon>Stylommatophora</taxon>
        <taxon>Helicina</taxon>
        <taxon>Arionoidea</taxon>
        <taxon>Arionidae</taxon>
        <taxon>Arion</taxon>
    </lineage>
</organism>